<dbReference type="PANTHER" id="PTHR34414">
    <property type="entry name" value="HET DOMAIN-CONTAINING PROTEIN-RELATED"/>
    <property type="match status" value="1"/>
</dbReference>
<dbReference type="Proteomes" id="UP001172155">
    <property type="component" value="Unassembled WGS sequence"/>
</dbReference>
<feature type="region of interest" description="Disordered" evidence="1">
    <location>
        <begin position="374"/>
        <end position="394"/>
    </location>
</feature>
<keyword evidence="2" id="KW-0812">Transmembrane</keyword>
<protein>
    <submittedName>
        <fullName evidence="3">Uncharacterized protein</fullName>
    </submittedName>
</protein>
<evidence type="ECO:0000313" key="3">
    <source>
        <dbReference type="EMBL" id="KAK0753738.1"/>
    </source>
</evidence>
<accession>A0AA40F9K0</accession>
<dbReference type="AlphaFoldDB" id="A0AA40F9K0"/>
<keyword evidence="2" id="KW-1133">Transmembrane helix</keyword>
<reference evidence="3" key="1">
    <citation type="submission" date="2023-06" db="EMBL/GenBank/DDBJ databases">
        <title>Genome-scale phylogeny and comparative genomics of the fungal order Sordariales.</title>
        <authorList>
            <consortium name="Lawrence Berkeley National Laboratory"/>
            <person name="Hensen N."/>
            <person name="Bonometti L."/>
            <person name="Westerberg I."/>
            <person name="Brannstrom I.O."/>
            <person name="Guillou S."/>
            <person name="Cros-Aarteil S."/>
            <person name="Calhoun S."/>
            <person name="Haridas S."/>
            <person name="Kuo A."/>
            <person name="Mondo S."/>
            <person name="Pangilinan J."/>
            <person name="Riley R."/>
            <person name="LaButti K."/>
            <person name="Andreopoulos B."/>
            <person name="Lipzen A."/>
            <person name="Chen C."/>
            <person name="Yanf M."/>
            <person name="Daum C."/>
            <person name="Ng V."/>
            <person name="Clum A."/>
            <person name="Steindorff A."/>
            <person name="Ohm R."/>
            <person name="Martin F."/>
            <person name="Silar P."/>
            <person name="Natvig D."/>
            <person name="Lalanne C."/>
            <person name="Gautier V."/>
            <person name="Ament-velasquez S.L."/>
            <person name="Kruys A."/>
            <person name="Hutchinson M.I."/>
            <person name="Powell A.J."/>
            <person name="Barry K."/>
            <person name="Miller A.N."/>
            <person name="Grigoriev I.V."/>
            <person name="Debuchy R."/>
            <person name="Gladieux P."/>
            <person name="Thoren M.H."/>
            <person name="Johannesson H."/>
        </authorList>
    </citation>
    <scope>NUCLEOTIDE SEQUENCE</scope>
    <source>
        <strain evidence="3">SMH3187-1</strain>
    </source>
</reference>
<organism evidence="3 4">
    <name type="scientific">Schizothecium vesticola</name>
    <dbReference type="NCBI Taxonomy" id="314040"/>
    <lineage>
        <taxon>Eukaryota</taxon>
        <taxon>Fungi</taxon>
        <taxon>Dikarya</taxon>
        <taxon>Ascomycota</taxon>
        <taxon>Pezizomycotina</taxon>
        <taxon>Sordariomycetes</taxon>
        <taxon>Sordariomycetidae</taxon>
        <taxon>Sordariales</taxon>
        <taxon>Schizotheciaceae</taxon>
        <taxon>Schizothecium</taxon>
    </lineage>
</organism>
<evidence type="ECO:0000313" key="4">
    <source>
        <dbReference type="Proteomes" id="UP001172155"/>
    </source>
</evidence>
<dbReference type="Pfam" id="PF20246">
    <property type="entry name" value="DUF6601"/>
    <property type="match status" value="1"/>
</dbReference>
<evidence type="ECO:0000256" key="2">
    <source>
        <dbReference type="SAM" id="Phobius"/>
    </source>
</evidence>
<dbReference type="InterPro" id="IPR046536">
    <property type="entry name" value="DUF6601"/>
</dbReference>
<feature type="transmembrane region" description="Helical" evidence="2">
    <location>
        <begin position="335"/>
        <end position="359"/>
    </location>
</feature>
<keyword evidence="2" id="KW-0472">Membrane</keyword>
<feature type="transmembrane region" description="Helical" evidence="2">
    <location>
        <begin position="291"/>
        <end position="315"/>
    </location>
</feature>
<comment type="caution">
    <text evidence="3">The sequence shown here is derived from an EMBL/GenBank/DDBJ whole genome shotgun (WGS) entry which is preliminary data.</text>
</comment>
<name>A0AA40F9K0_9PEZI</name>
<keyword evidence="4" id="KW-1185">Reference proteome</keyword>
<gene>
    <name evidence="3" type="ORF">B0T18DRAFT_337548</name>
</gene>
<dbReference type="PANTHER" id="PTHR34414:SF1">
    <property type="entry name" value="SUBTILISIN-LIKE SERINE PROTEASE"/>
    <property type="match status" value="1"/>
</dbReference>
<dbReference type="EMBL" id="JAUKUD010000001">
    <property type="protein sequence ID" value="KAK0753738.1"/>
    <property type="molecule type" value="Genomic_DNA"/>
</dbReference>
<evidence type="ECO:0000256" key="1">
    <source>
        <dbReference type="SAM" id="MobiDB-lite"/>
    </source>
</evidence>
<sequence length="394" mass="44938">MEALRKASFRANFRANPSTTTPIASIKPLSQGKFPGLQKELSDDLEVFEINIVPKGEGEGTATGTGTTRRVLIAKNAAKSFLPGQPRIRLDTKTTGRTVEDGLLNYLRRAHLTNSLDELLPYMRYVFVQTPSYRHIMPLHHQRAHLREVVINENPGLHLVWYYDKIFVKPIPAYFYSKAFWTYIEHADPDVYQAVVGFMRSYNFLIQYEVDFAEACRLRLIPDKHGGGPPTYEEFCDFVEPFTRADDHHVNRRFHYGELRLTRINRAALLFKRHLAYFHMHPQWGSFMSRILAPVVTVFAIFSVALNSMQVALQALQMTEGGDGERWRGLVAASLWFPVVLLVLIAVAFLFFIGGLMLMASKDLIQSNSVRRKKKEGGADGPYMVGERSHGMVW</sequence>
<proteinExistence type="predicted"/>